<evidence type="ECO:0000259" key="2">
    <source>
        <dbReference type="Pfam" id="PF21307"/>
    </source>
</evidence>
<dbReference type="InterPro" id="IPR054363">
    <property type="entry name" value="GH95_cat"/>
</dbReference>
<dbReference type="PANTHER" id="PTHR31084:SF0">
    <property type="entry name" value="ALPHA-L-FUCOSIDASE 2"/>
    <property type="match status" value="1"/>
</dbReference>
<dbReference type="Pfam" id="PF22124">
    <property type="entry name" value="Glyco_hydro_95_cat"/>
    <property type="match status" value="1"/>
</dbReference>
<organism evidence="4 5">
    <name type="scientific">Peribacillus psychrosaccharolyticus</name>
    <name type="common">Bacillus psychrosaccharolyticus</name>
    <dbReference type="NCBI Taxonomy" id="1407"/>
    <lineage>
        <taxon>Bacteria</taxon>
        <taxon>Bacillati</taxon>
        <taxon>Bacillota</taxon>
        <taxon>Bacilli</taxon>
        <taxon>Bacillales</taxon>
        <taxon>Bacillaceae</taxon>
        <taxon>Peribacillus</taxon>
    </lineage>
</organism>
<dbReference type="PIRSF" id="PIRSF007663">
    <property type="entry name" value="UCP007663"/>
    <property type="match status" value="1"/>
</dbReference>
<dbReference type="InterPro" id="IPR012341">
    <property type="entry name" value="6hp_glycosidase-like_sf"/>
</dbReference>
<dbReference type="PANTHER" id="PTHR31084">
    <property type="entry name" value="ALPHA-L-FUCOSIDASE 2"/>
    <property type="match status" value="1"/>
</dbReference>
<dbReference type="Pfam" id="PF21307">
    <property type="entry name" value="Glyco_hydro_95_C"/>
    <property type="match status" value="1"/>
</dbReference>
<evidence type="ECO:0000313" key="5">
    <source>
        <dbReference type="Proteomes" id="UP000595254"/>
    </source>
</evidence>
<dbReference type="GO" id="GO:0005975">
    <property type="term" value="P:carbohydrate metabolic process"/>
    <property type="evidence" value="ECO:0007669"/>
    <property type="project" value="InterPro"/>
</dbReference>
<sequence length="765" mass="87150">MYAKHGAYSTEPAEIWESANVTGNGEMGAMHFGLPHKEKVVVNHAELFLPADAKQDMPDMSDCLEEVRRISRNEGYLASHEFFIKKGEERGHTIVHTDSFHPGFFLEIDQAPVDTIEDYFRGVDFSTGEIISSWREGKVEFKRKLFASRPDKMIVMSITSNEPMPLVALRMEEINHPGMEVSIRYEDDMIISRHLYTKGRGGYDSFVKISPIEGELVTDPNQMTVSGANEILVMMKIIPFAEGSQTYLVNFEELDGSYKELKASHINVHGALFNRVSLDLDGGEKRSWSTDELLAAVRNEKEVSMALVEKLFDAGRYMFISSAGLRPPNLQGIWTGTWNPSWSSDYTLDTNLQLAMASVFSGNMMEGMKPFVTLIESFLEDFRYNARMLFGCRGILSGIRASTSGKHLHWGDSSWGDRECDTFFGAFWTCGAGWLAHWFYDYYLYTGDQEFLKDHTVPLLKEVVQFYEDFLYEDQEGSYLFNPSYSAENGIAANSTQDIAVAKEVLTHLIDSCQLLGVEEKSIPKWRNMIEKLPPYLINEEGALKEWAVWDHEDNYNHRHFSHLYPLFQSYEFSKEKTPELWEASTIALQKKMEHWLYNPSTDTSSHGRMHAGLAAARLGMGDTVWDILRMMAAGGAIYPSLMTAHYDEYNVFNVDANGSIPELIHNLLLFSLPGKIDLLPALPTFVTRGKITGTRCRGQIYVNSFEWDLEKRHIELTITSEINQEIVISLFRNNEEWSLLGESNQPNEWKIALTAGKPCTLRWK</sequence>
<feature type="domain" description="Alpha fucosidase A-like C-terminal" evidence="2">
    <location>
        <begin position="675"/>
        <end position="731"/>
    </location>
</feature>
<accession>A0A974NMH6</accession>
<feature type="domain" description="Glycosyl hydrolase family 95 N-terminal" evidence="1">
    <location>
        <begin position="10"/>
        <end position="236"/>
    </location>
</feature>
<dbReference type="InterPro" id="IPR027414">
    <property type="entry name" value="GH95_N_dom"/>
</dbReference>
<dbReference type="Proteomes" id="UP000595254">
    <property type="component" value="Chromosome"/>
</dbReference>
<keyword evidence="4" id="KW-0378">Hydrolase</keyword>
<keyword evidence="5" id="KW-1185">Reference proteome</keyword>
<reference evidence="4 5" key="1">
    <citation type="submission" date="2021-01" db="EMBL/GenBank/DDBJ databases">
        <title>FDA dAtabase for Regulatory Grade micrObial Sequences (FDA-ARGOS): Supporting development and validation of Infectious Disease Dx tests.</title>
        <authorList>
            <person name="Nelson B."/>
            <person name="Plummer A."/>
            <person name="Tallon L."/>
            <person name="Sadzewicz L."/>
            <person name="Zhao X."/>
            <person name="Boylan J."/>
            <person name="Ott S."/>
            <person name="Bowen H."/>
            <person name="Vavikolanu K."/>
            <person name="Mehta A."/>
            <person name="Aluvathingal J."/>
            <person name="Nadendla S."/>
            <person name="Myers T."/>
            <person name="Yan Y."/>
            <person name="Sichtig H."/>
        </authorList>
    </citation>
    <scope>NUCLEOTIDE SEQUENCE [LARGE SCALE GENOMIC DNA]</scope>
    <source>
        <strain evidence="4 5">FDAARGOS_1161</strain>
    </source>
</reference>
<gene>
    <name evidence="4" type="ORF">I6J18_00305</name>
</gene>
<dbReference type="SUPFAM" id="SSF48208">
    <property type="entry name" value="Six-hairpin glycosidases"/>
    <property type="match status" value="1"/>
</dbReference>
<protein>
    <submittedName>
        <fullName evidence="4">Glycoside hydrolase N-terminal domain-containing protein</fullName>
    </submittedName>
</protein>
<dbReference type="InterPro" id="IPR008928">
    <property type="entry name" value="6-hairpin_glycosidase_sf"/>
</dbReference>
<proteinExistence type="predicted"/>
<dbReference type="KEGG" id="ppsr:I6J18_00305"/>
<name>A0A974NMH6_PERPY</name>
<evidence type="ECO:0000259" key="1">
    <source>
        <dbReference type="Pfam" id="PF14498"/>
    </source>
</evidence>
<dbReference type="Pfam" id="PF14498">
    <property type="entry name" value="Glyco_hyd_65N_2"/>
    <property type="match status" value="1"/>
</dbReference>
<evidence type="ECO:0000259" key="3">
    <source>
        <dbReference type="Pfam" id="PF22124"/>
    </source>
</evidence>
<dbReference type="EMBL" id="CP068053">
    <property type="protein sequence ID" value="QQT00436.1"/>
    <property type="molecule type" value="Genomic_DNA"/>
</dbReference>
<dbReference type="Gene3D" id="1.50.10.10">
    <property type="match status" value="1"/>
</dbReference>
<dbReference type="AlphaFoldDB" id="A0A974NMH6"/>
<evidence type="ECO:0000313" key="4">
    <source>
        <dbReference type="EMBL" id="QQT00436.1"/>
    </source>
</evidence>
<dbReference type="InterPro" id="IPR016518">
    <property type="entry name" value="Alpha-L-fucosidase"/>
</dbReference>
<dbReference type="RefSeq" id="WP_051387562.1">
    <property type="nucleotide sequence ID" value="NZ_CP068053.1"/>
</dbReference>
<dbReference type="InterPro" id="IPR049053">
    <property type="entry name" value="AFCA-like_C"/>
</dbReference>
<feature type="domain" description="Glycosyl hydrolase family 95 catalytic" evidence="3">
    <location>
        <begin position="257"/>
        <end position="662"/>
    </location>
</feature>
<dbReference type="GO" id="GO:0004560">
    <property type="term" value="F:alpha-L-fucosidase activity"/>
    <property type="evidence" value="ECO:0007669"/>
    <property type="project" value="InterPro"/>
</dbReference>